<dbReference type="CDD" id="cd08421">
    <property type="entry name" value="PBP2_LTTR_like_1"/>
    <property type="match status" value="1"/>
</dbReference>
<evidence type="ECO:0000259" key="5">
    <source>
        <dbReference type="PROSITE" id="PS50931"/>
    </source>
</evidence>
<organism evidence="6 7">
    <name type="scientific">Massilia litorea</name>
    <dbReference type="NCBI Taxonomy" id="2769491"/>
    <lineage>
        <taxon>Bacteria</taxon>
        <taxon>Pseudomonadati</taxon>
        <taxon>Pseudomonadota</taxon>
        <taxon>Betaproteobacteria</taxon>
        <taxon>Burkholderiales</taxon>
        <taxon>Oxalobacteraceae</taxon>
        <taxon>Telluria group</taxon>
        <taxon>Massilia</taxon>
    </lineage>
</organism>
<dbReference type="Pfam" id="PF03466">
    <property type="entry name" value="LysR_substrate"/>
    <property type="match status" value="1"/>
</dbReference>
<protein>
    <submittedName>
        <fullName evidence="6">LysR family transcriptional regulator</fullName>
    </submittedName>
</protein>
<dbReference type="SUPFAM" id="SSF46785">
    <property type="entry name" value="Winged helix' DNA-binding domain"/>
    <property type="match status" value="1"/>
</dbReference>
<dbReference type="Proteomes" id="UP000593875">
    <property type="component" value="Chromosome"/>
</dbReference>
<keyword evidence="2" id="KW-0805">Transcription regulation</keyword>
<accession>A0A7L9U0H8</accession>
<keyword evidence="7" id="KW-1185">Reference proteome</keyword>
<evidence type="ECO:0000313" key="6">
    <source>
        <dbReference type="EMBL" id="QOL48553.1"/>
    </source>
</evidence>
<keyword evidence="3" id="KW-0238">DNA-binding</keyword>
<dbReference type="GO" id="GO:0005829">
    <property type="term" value="C:cytosol"/>
    <property type="evidence" value="ECO:0007669"/>
    <property type="project" value="TreeGrafter"/>
</dbReference>
<dbReference type="PROSITE" id="PS50931">
    <property type="entry name" value="HTH_LYSR"/>
    <property type="match status" value="1"/>
</dbReference>
<keyword evidence="4" id="KW-0804">Transcription</keyword>
<dbReference type="EMBL" id="CP062941">
    <property type="protein sequence ID" value="QOL48553.1"/>
    <property type="molecule type" value="Genomic_DNA"/>
</dbReference>
<dbReference type="Pfam" id="PF00126">
    <property type="entry name" value="HTH_1"/>
    <property type="match status" value="1"/>
</dbReference>
<dbReference type="RefSeq" id="WP_193685596.1">
    <property type="nucleotide sequence ID" value="NZ_CP062941.1"/>
</dbReference>
<feature type="domain" description="HTH lysR-type" evidence="5">
    <location>
        <begin position="4"/>
        <end position="61"/>
    </location>
</feature>
<evidence type="ECO:0000256" key="1">
    <source>
        <dbReference type="ARBA" id="ARBA00009437"/>
    </source>
</evidence>
<evidence type="ECO:0000256" key="2">
    <source>
        <dbReference type="ARBA" id="ARBA00023015"/>
    </source>
</evidence>
<proteinExistence type="inferred from homology"/>
<dbReference type="InterPro" id="IPR036388">
    <property type="entry name" value="WH-like_DNA-bd_sf"/>
</dbReference>
<comment type="similarity">
    <text evidence="1">Belongs to the LysR transcriptional regulatory family.</text>
</comment>
<dbReference type="InterPro" id="IPR050950">
    <property type="entry name" value="HTH-type_LysR_regulators"/>
</dbReference>
<evidence type="ECO:0000256" key="4">
    <source>
        <dbReference type="ARBA" id="ARBA00023163"/>
    </source>
</evidence>
<dbReference type="Gene3D" id="1.10.10.10">
    <property type="entry name" value="Winged helix-like DNA-binding domain superfamily/Winged helix DNA-binding domain"/>
    <property type="match status" value="1"/>
</dbReference>
<dbReference type="KEGG" id="mlir:LPB04_16500"/>
<dbReference type="InterPro" id="IPR005119">
    <property type="entry name" value="LysR_subst-bd"/>
</dbReference>
<dbReference type="GO" id="GO:0003700">
    <property type="term" value="F:DNA-binding transcription factor activity"/>
    <property type="evidence" value="ECO:0007669"/>
    <property type="project" value="InterPro"/>
</dbReference>
<dbReference type="PANTHER" id="PTHR30419:SF2">
    <property type="entry name" value="LYSR FAMILY TRANSCRIPTIONAL REGULATOR"/>
    <property type="match status" value="1"/>
</dbReference>
<name>A0A7L9U0H8_9BURK</name>
<dbReference type="AlphaFoldDB" id="A0A7L9U0H8"/>
<dbReference type="GO" id="GO:0003677">
    <property type="term" value="F:DNA binding"/>
    <property type="evidence" value="ECO:0007669"/>
    <property type="project" value="UniProtKB-KW"/>
</dbReference>
<evidence type="ECO:0000313" key="7">
    <source>
        <dbReference type="Proteomes" id="UP000593875"/>
    </source>
</evidence>
<dbReference type="InterPro" id="IPR000847">
    <property type="entry name" value="LysR_HTH_N"/>
</dbReference>
<dbReference type="Gene3D" id="3.40.190.290">
    <property type="match status" value="1"/>
</dbReference>
<dbReference type="InterPro" id="IPR036390">
    <property type="entry name" value="WH_DNA-bd_sf"/>
</dbReference>
<gene>
    <name evidence="6" type="ORF">LPB04_16500</name>
</gene>
<evidence type="ECO:0000256" key="3">
    <source>
        <dbReference type="ARBA" id="ARBA00023125"/>
    </source>
</evidence>
<dbReference type="SUPFAM" id="SSF53850">
    <property type="entry name" value="Periplasmic binding protein-like II"/>
    <property type="match status" value="1"/>
</dbReference>
<reference evidence="6 7" key="1">
    <citation type="submission" date="2020-10" db="EMBL/GenBank/DDBJ databases">
        <title>Genome sequencing of Massilia sp. LPB0304.</title>
        <authorList>
            <person name="Kim J."/>
        </authorList>
    </citation>
    <scope>NUCLEOTIDE SEQUENCE [LARGE SCALE GENOMIC DNA]</scope>
    <source>
        <strain evidence="6 7">LPB0304</strain>
    </source>
</reference>
<dbReference type="PANTHER" id="PTHR30419">
    <property type="entry name" value="HTH-TYPE TRANSCRIPTIONAL REGULATOR YBHD"/>
    <property type="match status" value="1"/>
</dbReference>
<sequence>MRDLDLTTLRLFVAVCTTGNMARAGEQENIVASAISKRLAQLEDTVGAKLLERRRHGVVPTVAGETLLEHARGMLASADRISRDMAGYSAGIKGQVRVLASVSSIAESLPDDVAAFLHQPANRDIRVDIEEHLSRDVVRALKEGSASVGICWDAANLEGLASLPYHADHLAVVVYPGHPLAGRKRAWFEETLEYDYVGLPPGAAVQTMLGRAAAVSGKAMTYRAIVSNFDAAMRVVRARLGISIVPKEIAAPYAANLDLRVVPLRDPWARRRFAVCYRDLALLSPAARLLVDFLAARARTSRANEEAVPGD</sequence>